<proteinExistence type="predicted"/>
<dbReference type="Proteomes" id="UP001055811">
    <property type="component" value="Linkage Group LG04"/>
</dbReference>
<reference evidence="2" key="1">
    <citation type="journal article" date="2022" name="Mol. Ecol. Resour.">
        <title>The genomes of chicory, endive, great burdock and yacon provide insights into Asteraceae palaeo-polyploidization history and plant inulin production.</title>
        <authorList>
            <person name="Fan W."/>
            <person name="Wang S."/>
            <person name="Wang H."/>
            <person name="Wang A."/>
            <person name="Jiang F."/>
            <person name="Liu H."/>
            <person name="Zhao H."/>
            <person name="Xu D."/>
            <person name="Zhang Y."/>
        </authorList>
    </citation>
    <scope>NUCLEOTIDE SEQUENCE [LARGE SCALE GENOMIC DNA]</scope>
    <source>
        <strain evidence="2">cv. Punajuju</strain>
    </source>
</reference>
<reference evidence="1 2" key="2">
    <citation type="journal article" date="2022" name="Mol. Ecol. Resour.">
        <title>The genomes of chicory, endive, great burdock and yacon provide insights into Asteraceae paleo-polyploidization history and plant inulin production.</title>
        <authorList>
            <person name="Fan W."/>
            <person name="Wang S."/>
            <person name="Wang H."/>
            <person name="Wang A."/>
            <person name="Jiang F."/>
            <person name="Liu H."/>
            <person name="Zhao H."/>
            <person name="Xu D."/>
            <person name="Zhang Y."/>
        </authorList>
    </citation>
    <scope>NUCLEOTIDE SEQUENCE [LARGE SCALE GENOMIC DNA]</scope>
    <source>
        <strain evidence="2">cv. Punajuju</strain>
        <tissue evidence="1">Leaves</tissue>
    </source>
</reference>
<comment type="caution">
    <text evidence="1">The sequence shown here is derived from an EMBL/GenBank/DDBJ whole genome shotgun (WGS) entry which is preliminary data.</text>
</comment>
<keyword evidence="2" id="KW-1185">Reference proteome</keyword>
<name>A0ACB9E3D1_CICIN</name>
<protein>
    <submittedName>
        <fullName evidence="1">Uncharacterized protein</fullName>
    </submittedName>
</protein>
<gene>
    <name evidence="1" type="ORF">L2E82_25502</name>
</gene>
<evidence type="ECO:0000313" key="2">
    <source>
        <dbReference type="Proteomes" id="UP001055811"/>
    </source>
</evidence>
<evidence type="ECO:0000313" key="1">
    <source>
        <dbReference type="EMBL" id="KAI3753449.1"/>
    </source>
</evidence>
<sequence length="118" mass="13323">MNQKLYINLHFNFDLTLVCSEEDSVHMNKPCDPSPTSESHPSSRSLPLLVQHNLQRNLQRQLPPLRHLLLNVGSLLFCTTMASPSHLSSSPPPRKMNILSSSFPSPYRRHSLPPETKG</sequence>
<dbReference type="EMBL" id="CM042012">
    <property type="protein sequence ID" value="KAI3753449.1"/>
    <property type="molecule type" value="Genomic_DNA"/>
</dbReference>
<accession>A0ACB9E3D1</accession>
<organism evidence="1 2">
    <name type="scientific">Cichorium intybus</name>
    <name type="common">Chicory</name>
    <dbReference type="NCBI Taxonomy" id="13427"/>
    <lineage>
        <taxon>Eukaryota</taxon>
        <taxon>Viridiplantae</taxon>
        <taxon>Streptophyta</taxon>
        <taxon>Embryophyta</taxon>
        <taxon>Tracheophyta</taxon>
        <taxon>Spermatophyta</taxon>
        <taxon>Magnoliopsida</taxon>
        <taxon>eudicotyledons</taxon>
        <taxon>Gunneridae</taxon>
        <taxon>Pentapetalae</taxon>
        <taxon>asterids</taxon>
        <taxon>campanulids</taxon>
        <taxon>Asterales</taxon>
        <taxon>Asteraceae</taxon>
        <taxon>Cichorioideae</taxon>
        <taxon>Cichorieae</taxon>
        <taxon>Cichoriinae</taxon>
        <taxon>Cichorium</taxon>
    </lineage>
</organism>